<feature type="compositionally biased region" description="Polar residues" evidence="1">
    <location>
        <begin position="328"/>
        <end position="341"/>
    </location>
</feature>
<dbReference type="AlphaFoldDB" id="A0A3M8SUF6"/>
<accession>A0A3M8SUF6</accession>
<evidence type="ECO:0000313" key="3">
    <source>
        <dbReference type="EMBL" id="RNF84968.1"/>
    </source>
</evidence>
<protein>
    <recommendedName>
        <fullName evidence="2">Anti sigma-E protein RseA N-terminal domain-containing protein</fullName>
    </recommendedName>
</protein>
<dbReference type="PANTHER" id="PTHR38104">
    <property type="match status" value="1"/>
</dbReference>
<evidence type="ECO:0000256" key="1">
    <source>
        <dbReference type="SAM" id="MobiDB-lite"/>
    </source>
</evidence>
<dbReference type="Proteomes" id="UP000267049">
    <property type="component" value="Unassembled WGS sequence"/>
</dbReference>
<dbReference type="OrthoDB" id="5298512at2"/>
<dbReference type="InterPro" id="IPR052383">
    <property type="entry name" value="Anti-sigma-E_RseA-like"/>
</dbReference>
<feature type="region of interest" description="Disordered" evidence="1">
    <location>
        <begin position="117"/>
        <end position="140"/>
    </location>
</feature>
<feature type="region of interest" description="Disordered" evidence="1">
    <location>
        <begin position="169"/>
        <end position="204"/>
    </location>
</feature>
<feature type="compositionally biased region" description="Polar residues" evidence="1">
    <location>
        <begin position="169"/>
        <end position="179"/>
    </location>
</feature>
<dbReference type="EMBL" id="RIBS01000002">
    <property type="protein sequence ID" value="RNF84968.1"/>
    <property type="molecule type" value="Genomic_DNA"/>
</dbReference>
<gene>
    <name evidence="3" type="ORF">EER27_04030</name>
</gene>
<evidence type="ECO:0000313" key="4">
    <source>
        <dbReference type="Proteomes" id="UP000267049"/>
    </source>
</evidence>
<dbReference type="PANTHER" id="PTHR38104:SF1">
    <property type="entry name" value="ANTI-SIGMA-E FACTOR RSEA"/>
    <property type="match status" value="1"/>
</dbReference>
<feature type="compositionally biased region" description="Polar residues" evidence="1">
    <location>
        <begin position="301"/>
        <end position="310"/>
    </location>
</feature>
<dbReference type="InterPro" id="IPR005572">
    <property type="entry name" value="Anti-sigma_E_RseA_N"/>
</dbReference>
<feature type="region of interest" description="Disordered" evidence="1">
    <location>
        <begin position="299"/>
        <end position="341"/>
    </location>
</feature>
<dbReference type="SUPFAM" id="SSF89069">
    <property type="entry name" value="N-terminal, cytoplasmic domain of anti-sigmaE factor RseA"/>
    <property type="match status" value="1"/>
</dbReference>
<sequence>MPDRHGAFADLPCPRSHRQRVAPLVGPPAPGTCPSMMSAMNHESDLETLSALFDGELRGDAERFAMKRLGHDPAWRETCSRWQLAGDALRGRATASAPRGFAEAVLERIEAEQRPSRPVSVPVPVPGAADARGASTTLQRSARRRWVGGAALAASVAMAALFVSRPFSTGPSSNGTEPSVPSLATAAPTSPTSPERPVSPSPAASLADASAAVVAVAQVPRRVAERRSRGQVQRAQRRIAQRADSLPMIATSSTGAVVVATSGTVTQDALRPFQPPAEAVARPWPRAVLTAYPSGGGLTASFGTSQSGDSPSFYPFEPRLHQPVANPDPQQGRASGTDGQR</sequence>
<feature type="domain" description="Anti sigma-E protein RseA N-terminal" evidence="2">
    <location>
        <begin position="47"/>
        <end position="121"/>
    </location>
</feature>
<name>A0A3M8SUF6_9GAMM</name>
<dbReference type="CDD" id="cd16328">
    <property type="entry name" value="RseA_N"/>
    <property type="match status" value="1"/>
</dbReference>
<reference evidence="3 4" key="1">
    <citation type="submission" date="2018-11" db="EMBL/GenBank/DDBJ databases">
        <title>Lysobacter cryohumiis sp. nov., isolated from soil in the Tianshan Mountains, Xinjiang, China.</title>
        <authorList>
            <person name="Luo Y."/>
            <person name="Sheng H."/>
        </authorList>
    </citation>
    <scope>NUCLEOTIDE SEQUENCE [LARGE SCALE GENOMIC DNA]</scope>
    <source>
        <strain evidence="3 4">ZS60</strain>
    </source>
</reference>
<evidence type="ECO:0000259" key="2">
    <source>
        <dbReference type="Pfam" id="PF03872"/>
    </source>
</evidence>
<keyword evidence="4" id="KW-1185">Reference proteome</keyword>
<organism evidence="3 4">
    <name type="scientific">Montanilutibacter psychrotolerans</name>
    <dbReference type="NCBI Taxonomy" id="1327343"/>
    <lineage>
        <taxon>Bacteria</taxon>
        <taxon>Pseudomonadati</taxon>
        <taxon>Pseudomonadota</taxon>
        <taxon>Gammaproteobacteria</taxon>
        <taxon>Lysobacterales</taxon>
        <taxon>Lysobacteraceae</taxon>
        <taxon>Montanilutibacter</taxon>
    </lineage>
</organism>
<proteinExistence type="predicted"/>
<comment type="caution">
    <text evidence="3">The sequence shown here is derived from an EMBL/GenBank/DDBJ whole genome shotgun (WGS) entry which is preliminary data.</text>
</comment>
<dbReference type="Pfam" id="PF03872">
    <property type="entry name" value="RseA_N"/>
    <property type="match status" value="1"/>
</dbReference>
<dbReference type="Gene3D" id="1.10.10.880">
    <property type="entry name" value="Anti sigma-E protein RseA, N-terminal domain"/>
    <property type="match status" value="1"/>
</dbReference>
<dbReference type="InterPro" id="IPR036147">
    <property type="entry name" value="Anti-sigma_E_RseA_N_sf"/>
</dbReference>
<dbReference type="GO" id="GO:0016989">
    <property type="term" value="F:sigma factor antagonist activity"/>
    <property type="evidence" value="ECO:0007669"/>
    <property type="project" value="InterPro"/>
</dbReference>